<dbReference type="GO" id="GO:0006367">
    <property type="term" value="P:transcription initiation at RNA polymerase II promoter"/>
    <property type="evidence" value="ECO:0007669"/>
    <property type="project" value="InterPro"/>
</dbReference>
<keyword evidence="3" id="KW-0648">Protein biosynthesis</keyword>
<proteinExistence type="inferred from homology"/>
<feature type="region of interest" description="Disordered" evidence="9">
    <location>
        <begin position="103"/>
        <end position="128"/>
    </location>
</feature>
<dbReference type="Pfam" id="PF02751">
    <property type="entry name" value="TFIIA_gamma_C"/>
    <property type="match status" value="2"/>
</dbReference>
<evidence type="ECO:0008006" key="14">
    <source>
        <dbReference type="Google" id="ProtNLM"/>
    </source>
</evidence>
<comment type="subcellular location">
    <subcellularLocation>
        <location evidence="1">Nucleus</location>
    </subcellularLocation>
</comment>
<comment type="similarity">
    <text evidence="2">Belongs to the TFIIA subunit 2 family.</text>
</comment>
<accession>A0AAV8RBN7</accession>
<reference evidence="12 13" key="1">
    <citation type="submission" date="2022-12" db="EMBL/GenBank/DDBJ databases">
        <title>Chromosome-scale assembly of the Ensete ventricosum genome.</title>
        <authorList>
            <person name="Dussert Y."/>
            <person name="Stocks J."/>
            <person name="Wendawek A."/>
            <person name="Woldeyes F."/>
            <person name="Nichols R.A."/>
            <person name="Borrell J.S."/>
        </authorList>
    </citation>
    <scope>NUCLEOTIDE SEQUENCE [LARGE SCALE GENOMIC DNA]</scope>
    <source>
        <strain evidence="13">cv. Maze</strain>
        <tissue evidence="12">Seeds</tissue>
    </source>
</reference>
<dbReference type="SUPFAM" id="SSF50784">
    <property type="entry name" value="Transcription factor IIA (TFIIA), beta-barrel domain"/>
    <property type="match status" value="2"/>
</dbReference>
<evidence type="ECO:0000256" key="2">
    <source>
        <dbReference type="ARBA" id="ARBA00007675"/>
    </source>
</evidence>
<evidence type="ECO:0000256" key="3">
    <source>
        <dbReference type="ARBA" id="ARBA00022540"/>
    </source>
</evidence>
<keyword evidence="3" id="KW-0396">Initiation factor</keyword>
<protein>
    <recommendedName>
        <fullName evidence="14">Transcription initiation factor IIA subunit 2</fullName>
    </recommendedName>
</protein>
<feature type="domain" description="Transcription initiation factor IIA gamma subunit N-terminal" evidence="10">
    <location>
        <begin position="330"/>
        <end position="375"/>
    </location>
</feature>
<comment type="subunit">
    <text evidence="8">TFIIA is a heterodimer of the large unprocessed subunit 1 and a small subunit gamma. It was originally believed to be a heterotrimer of an alpha, a beta and a gamma subunit.</text>
</comment>
<dbReference type="InterPro" id="IPR015872">
    <property type="entry name" value="TFIIA_gsu_N"/>
</dbReference>
<keyword evidence="6" id="KW-0539">Nucleus</keyword>
<dbReference type="Gene3D" id="1.10.287.190">
    <property type="entry name" value="Transcription factor IIA gamma subunit, alpha-helical domain"/>
    <property type="match status" value="2"/>
</dbReference>
<evidence type="ECO:0000259" key="11">
    <source>
        <dbReference type="Pfam" id="PF02751"/>
    </source>
</evidence>
<keyword evidence="13" id="KW-1185">Reference proteome</keyword>
<comment type="caution">
    <text evidence="12">The sequence shown here is derived from an EMBL/GenBank/DDBJ whole genome shotgun (WGS) entry which is preliminary data.</text>
</comment>
<dbReference type="CDD" id="cd10014">
    <property type="entry name" value="TFIIA_gamma_C"/>
    <property type="match status" value="2"/>
</dbReference>
<evidence type="ECO:0000256" key="7">
    <source>
        <dbReference type="ARBA" id="ARBA00056252"/>
    </source>
</evidence>
<evidence type="ECO:0000313" key="13">
    <source>
        <dbReference type="Proteomes" id="UP001222027"/>
    </source>
</evidence>
<dbReference type="Proteomes" id="UP001222027">
    <property type="component" value="Unassembled WGS sequence"/>
</dbReference>
<evidence type="ECO:0000256" key="1">
    <source>
        <dbReference type="ARBA" id="ARBA00004123"/>
    </source>
</evidence>
<evidence type="ECO:0000256" key="9">
    <source>
        <dbReference type="SAM" id="MobiDB-lite"/>
    </source>
</evidence>
<dbReference type="FunFam" id="2.30.18.10:FF:000001">
    <property type="entry name" value="Transcription initiation factor IIA subunit 2"/>
    <property type="match status" value="1"/>
</dbReference>
<evidence type="ECO:0000256" key="4">
    <source>
        <dbReference type="ARBA" id="ARBA00023015"/>
    </source>
</evidence>
<gene>
    <name evidence="12" type="ORF">OPV22_008679</name>
</gene>
<dbReference type="InterPro" id="IPR015871">
    <property type="entry name" value="TFIIA_gsu_C"/>
</dbReference>
<dbReference type="FunFam" id="1.10.287.190:FF:000001">
    <property type="entry name" value="Transcription initiation factor IIA subunit 2"/>
    <property type="match status" value="2"/>
</dbReference>
<evidence type="ECO:0000256" key="5">
    <source>
        <dbReference type="ARBA" id="ARBA00023163"/>
    </source>
</evidence>
<feature type="domain" description="Transcription initiation factor IIA gamma subunit C-terminal" evidence="11">
    <location>
        <begin position="386"/>
        <end position="427"/>
    </location>
</feature>
<sequence>MCKDELASPVSVDDTGGKFKSTGRSSPLLLVLLEVPSIAPPDAVGACPLLCFPLGAAPSYFLGSCVAAFPVPVVCTVAAECLPGVEPLLAPIGDVHSSAALSPRPIAGARSPRPLARTPSAWTAGPPRATSTLGGISCGRAADVAMVRSAVGGGVPPPTHSGWVGENVGYPMAGATAQVEYQGHLSRLPPTPPGIRGRSVGLLEAGRVVAIVITAGATRMPEISRSETMATFELYRRSSIGMCLTETLDEMVSSGTLSPELAIQVLMQFDKSMTEALETQVKTKVSIKGHLHTYRFCDNVWTFILQDAVFKSEDCHDQPEISRSEVMATFELYRRSSIGMCLTETLDEMVSSGTLSPELAIQVLMQFDKSMTEALETQVKSKVSIKGHLHTYRFCDNVWTFILQDAVFKSEDCHDQVKRVKIVACDSKLLTQ</sequence>
<dbReference type="EMBL" id="JAQQAF010000003">
    <property type="protein sequence ID" value="KAJ8498127.1"/>
    <property type="molecule type" value="Genomic_DNA"/>
</dbReference>
<dbReference type="PANTHER" id="PTHR10966">
    <property type="entry name" value="TRANSCRIPTION INITIATION FACTOR IIA SUBUNIT 2"/>
    <property type="match status" value="1"/>
</dbReference>
<evidence type="ECO:0000256" key="8">
    <source>
        <dbReference type="ARBA" id="ARBA00064681"/>
    </source>
</evidence>
<keyword evidence="5" id="KW-0804">Transcription</keyword>
<dbReference type="InterPro" id="IPR009088">
    <property type="entry name" value="TFIIA_b-brl"/>
</dbReference>
<dbReference type="GO" id="GO:0005672">
    <property type="term" value="C:transcription factor TFIIA complex"/>
    <property type="evidence" value="ECO:0007669"/>
    <property type="project" value="InterPro"/>
</dbReference>
<dbReference type="GO" id="GO:0003743">
    <property type="term" value="F:translation initiation factor activity"/>
    <property type="evidence" value="ECO:0007669"/>
    <property type="project" value="UniProtKB-KW"/>
</dbReference>
<evidence type="ECO:0000256" key="6">
    <source>
        <dbReference type="ARBA" id="ARBA00023242"/>
    </source>
</evidence>
<organism evidence="12 13">
    <name type="scientific">Ensete ventricosum</name>
    <name type="common">Abyssinian banana</name>
    <name type="synonym">Musa ensete</name>
    <dbReference type="NCBI Taxonomy" id="4639"/>
    <lineage>
        <taxon>Eukaryota</taxon>
        <taxon>Viridiplantae</taxon>
        <taxon>Streptophyta</taxon>
        <taxon>Embryophyta</taxon>
        <taxon>Tracheophyta</taxon>
        <taxon>Spermatophyta</taxon>
        <taxon>Magnoliopsida</taxon>
        <taxon>Liliopsida</taxon>
        <taxon>Zingiberales</taxon>
        <taxon>Musaceae</taxon>
        <taxon>Ensete</taxon>
    </lineage>
</organism>
<dbReference type="AlphaFoldDB" id="A0AAV8RBN7"/>
<dbReference type="Gene3D" id="2.30.18.10">
    <property type="entry name" value="Transcription factor IIA (TFIIA), beta-barrel domain"/>
    <property type="match status" value="2"/>
</dbReference>
<dbReference type="Pfam" id="PF02268">
    <property type="entry name" value="TFIIA_gamma_N"/>
    <property type="match status" value="2"/>
</dbReference>
<dbReference type="InterPro" id="IPR009083">
    <property type="entry name" value="TFIIA_a-hlx"/>
</dbReference>
<name>A0AAV8RBN7_ENSVE</name>
<evidence type="ECO:0000313" key="12">
    <source>
        <dbReference type="EMBL" id="KAJ8498127.1"/>
    </source>
</evidence>
<dbReference type="SUPFAM" id="SSF47396">
    <property type="entry name" value="Transcription factor IIA (TFIIA), alpha-helical domain"/>
    <property type="match status" value="2"/>
</dbReference>
<dbReference type="CDD" id="cd10145">
    <property type="entry name" value="TFIIA_gamma_N"/>
    <property type="match status" value="2"/>
</dbReference>
<evidence type="ECO:0000259" key="10">
    <source>
        <dbReference type="Pfam" id="PF02268"/>
    </source>
</evidence>
<feature type="domain" description="Transcription initiation factor IIA gamma subunit N-terminal" evidence="10">
    <location>
        <begin position="232"/>
        <end position="277"/>
    </location>
</feature>
<keyword evidence="4" id="KW-0805">Transcription regulation</keyword>
<feature type="domain" description="Transcription initiation factor IIA gamma subunit C-terminal" evidence="11">
    <location>
        <begin position="288"/>
        <end position="313"/>
    </location>
</feature>
<dbReference type="InterPro" id="IPR003194">
    <property type="entry name" value="TFIIA_gsu"/>
</dbReference>
<comment type="function">
    <text evidence="7">TFIIA is a component of the transcription machinery of RNA polymerase II and plays an important role in transcriptional activation. TFIIA in a complex with TBP mediates transcriptional activity. Protein involved in the resistance to X.oryzae.</text>
</comment>